<keyword evidence="4 7" id="KW-1133">Transmembrane helix</keyword>
<dbReference type="OrthoDB" id="19089at2157"/>
<evidence type="ECO:0000313" key="9">
    <source>
        <dbReference type="EMBL" id="MBR1368458.1"/>
    </source>
</evidence>
<feature type="transmembrane region" description="Helical" evidence="7">
    <location>
        <begin position="280"/>
        <end position="303"/>
    </location>
</feature>
<feature type="transmembrane region" description="Helical" evidence="7">
    <location>
        <begin position="84"/>
        <end position="106"/>
    </location>
</feature>
<evidence type="ECO:0000256" key="1">
    <source>
        <dbReference type="ARBA" id="ARBA00004651"/>
    </source>
</evidence>
<feature type="transmembrane region" description="Helical" evidence="7">
    <location>
        <begin position="41"/>
        <end position="64"/>
    </location>
</feature>
<comment type="caution">
    <text evidence="9">The sequence shown here is derived from an EMBL/GenBank/DDBJ whole genome shotgun (WGS) entry which is preliminary data.</text>
</comment>
<feature type="transmembrane region" description="Helical" evidence="7">
    <location>
        <begin position="413"/>
        <end position="434"/>
    </location>
</feature>
<feature type="transmembrane region" description="Helical" evidence="7">
    <location>
        <begin position="315"/>
        <end position="334"/>
    </location>
</feature>
<evidence type="ECO:0000256" key="5">
    <source>
        <dbReference type="ARBA" id="ARBA00023002"/>
    </source>
</evidence>
<evidence type="ECO:0000256" key="3">
    <source>
        <dbReference type="ARBA" id="ARBA00022692"/>
    </source>
</evidence>
<feature type="transmembrane region" description="Helical" evidence="7">
    <location>
        <begin position="171"/>
        <end position="192"/>
    </location>
</feature>
<feature type="transmembrane region" description="Helical" evidence="7">
    <location>
        <begin position="6"/>
        <end position="29"/>
    </location>
</feature>
<proteinExistence type="predicted"/>
<keyword evidence="2" id="KW-1003">Cell membrane</keyword>
<keyword evidence="10" id="KW-1185">Reference proteome</keyword>
<dbReference type="Pfam" id="PF00361">
    <property type="entry name" value="Proton_antipo_M"/>
    <property type="match status" value="1"/>
</dbReference>
<dbReference type="GO" id="GO:0016491">
    <property type="term" value="F:oxidoreductase activity"/>
    <property type="evidence" value="ECO:0007669"/>
    <property type="project" value="UniProtKB-KW"/>
</dbReference>
<dbReference type="InterPro" id="IPR052175">
    <property type="entry name" value="ComplexI-like_HydComp"/>
</dbReference>
<protein>
    <recommendedName>
        <fullName evidence="8">NADH:quinone oxidoreductase/Mrp antiporter transmembrane domain-containing protein</fullName>
    </recommendedName>
</protein>
<evidence type="ECO:0000256" key="4">
    <source>
        <dbReference type="ARBA" id="ARBA00022989"/>
    </source>
</evidence>
<evidence type="ECO:0000259" key="8">
    <source>
        <dbReference type="Pfam" id="PF00361"/>
    </source>
</evidence>
<keyword evidence="6 7" id="KW-0472">Membrane</keyword>
<feature type="transmembrane region" description="Helical" evidence="7">
    <location>
        <begin position="455"/>
        <end position="476"/>
    </location>
</feature>
<accession>A0A8J8B4V3</accession>
<evidence type="ECO:0000256" key="7">
    <source>
        <dbReference type="SAM" id="Phobius"/>
    </source>
</evidence>
<organism evidence="9 10">
    <name type="scientific">Methanocalculus chunghsingensis</name>
    <dbReference type="NCBI Taxonomy" id="156457"/>
    <lineage>
        <taxon>Archaea</taxon>
        <taxon>Methanobacteriati</taxon>
        <taxon>Methanobacteriota</taxon>
        <taxon>Stenosarchaea group</taxon>
        <taxon>Methanomicrobia</taxon>
        <taxon>Methanomicrobiales</taxon>
        <taxon>Methanocalculaceae</taxon>
        <taxon>Methanocalculus</taxon>
    </lineage>
</organism>
<feature type="domain" description="NADH:quinone oxidoreductase/Mrp antiporter transmembrane" evidence="8">
    <location>
        <begin position="135"/>
        <end position="427"/>
    </location>
</feature>
<keyword evidence="5" id="KW-0560">Oxidoreductase</keyword>
<gene>
    <name evidence="9" type="ORF">RJ53_02640</name>
</gene>
<dbReference type="GO" id="GO:0005886">
    <property type="term" value="C:plasma membrane"/>
    <property type="evidence" value="ECO:0007669"/>
    <property type="project" value="UniProtKB-SubCell"/>
</dbReference>
<feature type="transmembrane region" description="Helical" evidence="7">
    <location>
        <begin position="249"/>
        <end position="274"/>
    </location>
</feature>
<dbReference type="EMBL" id="JWHL01000002">
    <property type="protein sequence ID" value="MBR1368458.1"/>
    <property type="molecule type" value="Genomic_DNA"/>
</dbReference>
<dbReference type="Proteomes" id="UP000730161">
    <property type="component" value="Unassembled WGS sequence"/>
</dbReference>
<reference evidence="9" key="1">
    <citation type="submission" date="2014-12" db="EMBL/GenBank/DDBJ databases">
        <authorList>
            <person name="Huang H.-H."/>
            <person name="Chen S.-C."/>
            <person name="Lai M.-C."/>
        </authorList>
    </citation>
    <scope>NUCLEOTIDE SEQUENCE</scope>
    <source>
        <strain evidence="9">K1F9705b</strain>
    </source>
</reference>
<evidence type="ECO:0000256" key="2">
    <source>
        <dbReference type="ARBA" id="ARBA00022475"/>
    </source>
</evidence>
<keyword evidence="3 7" id="KW-0812">Transmembrane</keyword>
<comment type="subcellular location">
    <subcellularLocation>
        <location evidence="1">Cell membrane</location>
        <topology evidence="1">Multi-pass membrane protein</topology>
    </subcellularLocation>
</comment>
<dbReference type="PRINTS" id="PR01434">
    <property type="entry name" value="NADHDHGNASE5"/>
</dbReference>
<evidence type="ECO:0000256" key="6">
    <source>
        <dbReference type="ARBA" id="ARBA00023136"/>
    </source>
</evidence>
<feature type="transmembrane region" description="Helical" evidence="7">
    <location>
        <begin position="212"/>
        <end position="237"/>
    </location>
</feature>
<feature type="transmembrane region" description="Helical" evidence="7">
    <location>
        <begin position="142"/>
        <end position="159"/>
    </location>
</feature>
<dbReference type="AlphaFoldDB" id="A0A8J8B4V3"/>
<dbReference type="RefSeq" id="WP_211530068.1">
    <property type="nucleotide sequence ID" value="NZ_JWHL01000002.1"/>
</dbReference>
<dbReference type="InterPro" id="IPR001750">
    <property type="entry name" value="ND/Mrp_TM"/>
</dbReference>
<feature type="transmembrane region" description="Helical" evidence="7">
    <location>
        <begin position="118"/>
        <end position="136"/>
    </location>
</feature>
<evidence type="ECO:0000313" key="10">
    <source>
        <dbReference type="Proteomes" id="UP000730161"/>
    </source>
</evidence>
<feature type="transmembrane region" description="Helical" evidence="7">
    <location>
        <begin position="381"/>
        <end position="407"/>
    </location>
</feature>
<sequence length="497" mass="53595">MSGEVIASAAPAIALCISLSAAILIAIFGNRVRYVNEGVTMGATLLKFLLIFLMYQAIMDGWILQWAPVTLLPGVPFSLTVDLFGIYFAFLSSLLWIVTSLFSIGYMRSLHEHAQTRYYLCFAVCIASTVGIAFSGNLLTFFIFYEILTFATYPLVVHSQTKEAMAAGKKYLAYLMTGGIVLLFAIILTYTMTGTLDFAEGGILAGTGGTDILRLLCFLFIAGVGVKTAIMPLHGWLPAAMVAPTPVSALLHAVAVVKAGAFGLLRIIMYIFGIELFTEIGAAPVLAVVAGCTIITASFIALAQDNLKMRLAYSTISQLSYIVLAVALLAPAALEGGIAHMMHQAFMKITLFFCAGSIYVTTGKTRLSEMHGMADEMPYTWAAFTIGGLGLIGIPLTAGFITKWFIITGALDAGAWIYVLLLLLSALLNAAYFLPPIYHAYFSEPAESGDFEDQTSWFIKFPLIFTAMMVILFGILPNAPYFPLEVATAIVRSITGI</sequence>
<name>A0A8J8B4V3_9EURY</name>
<dbReference type="PANTHER" id="PTHR42682:SF4">
    <property type="entry name" value="NADH-UBIQUINONE_PLASTOQUINONE"/>
    <property type="match status" value="1"/>
</dbReference>
<dbReference type="PANTHER" id="PTHR42682">
    <property type="entry name" value="HYDROGENASE-4 COMPONENT F"/>
    <property type="match status" value="1"/>
</dbReference>